<sequence>MTLRPPDDLSEEGREEVGLEDDGRELLEDDGRELLEDDGRELLEDDGRELLGFPEGRPLGGRELFDERSIANPSLSTILKLNF</sequence>
<evidence type="ECO:0000313" key="4">
    <source>
        <dbReference type="EMBL" id="CAB4910834.1"/>
    </source>
</evidence>
<evidence type="ECO:0000313" key="2">
    <source>
        <dbReference type="EMBL" id="CAB4673153.1"/>
    </source>
</evidence>
<name>A0A6J7TQF3_9ZZZZ</name>
<feature type="compositionally biased region" description="Basic and acidic residues" evidence="1">
    <location>
        <begin position="1"/>
        <end position="17"/>
    </location>
</feature>
<organism evidence="5">
    <name type="scientific">freshwater metagenome</name>
    <dbReference type="NCBI Taxonomy" id="449393"/>
    <lineage>
        <taxon>unclassified sequences</taxon>
        <taxon>metagenomes</taxon>
        <taxon>ecological metagenomes</taxon>
    </lineage>
</organism>
<gene>
    <name evidence="2" type="ORF">UFOPK2289_01256</name>
    <name evidence="3" type="ORF">UFOPK3346_01326</name>
    <name evidence="4" type="ORF">UFOPK3670_00002</name>
    <name evidence="5" type="ORF">UFOPK4308_00495</name>
</gene>
<evidence type="ECO:0000313" key="3">
    <source>
        <dbReference type="EMBL" id="CAB4875900.1"/>
    </source>
</evidence>
<dbReference type="EMBL" id="CAFBQL010000002">
    <property type="protein sequence ID" value="CAB5055701.1"/>
    <property type="molecule type" value="Genomic_DNA"/>
</dbReference>
<feature type="compositionally biased region" description="Acidic residues" evidence="1">
    <location>
        <begin position="18"/>
        <end position="30"/>
    </location>
</feature>
<dbReference type="EMBL" id="CAFBLE010000016">
    <property type="protein sequence ID" value="CAB4875900.1"/>
    <property type="molecule type" value="Genomic_DNA"/>
</dbReference>
<dbReference type="EMBL" id="CAEZWT010000054">
    <property type="protein sequence ID" value="CAB4673153.1"/>
    <property type="molecule type" value="Genomic_DNA"/>
</dbReference>
<evidence type="ECO:0000256" key="1">
    <source>
        <dbReference type="SAM" id="MobiDB-lite"/>
    </source>
</evidence>
<protein>
    <submittedName>
        <fullName evidence="5">Unannotated protein</fullName>
    </submittedName>
</protein>
<proteinExistence type="predicted"/>
<evidence type="ECO:0000313" key="5">
    <source>
        <dbReference type="EMBL" id="CAB5055701.1"/>
    </source>
</evidence>
<feature type="region of interest" description="Disordered" evidence="1">
    <location>
        <begin position="1"/>
        <end position="30"/>
    </location>
</feature>
<dbReference type="EMBL" id="CAFBMV010000001">
    <property type="protein sequence ID" value="CAB4910834.1"/>
    <property type="molecule type" value="Genomic_DNA"/>
</dbReference>
<reference evidence="5" key="1">
    <citation type="submission" date="2020-05" db="EMBL/GenBank/DDBJ databases">
        <authorList>
            <person name="Chiriac C."/>
            <person name="Salcher M."/>
            <person name="Ghai R."/>
            <person name="Kavagutti S V."/>
        </authorList>
    </citation>
    <scope>NUCLEOTIDE SEQUENCE</scope>
</reference>
<accession>A0A6J7TQF3</accession>
<dbReference type="AlphaFoldDB" id="A0A6J7TQF3"/>